<name>A0ABU9WNE1_9BURK</name>
<keyword evidence="1" id="KW-0812">Transmembrane</keyword>
<organism evidence="2 3">
    <name type="scientific">Burkholderia theae</name>
    <dbReference type="NCBI Taxonomy" id="3143496"/>
    <lineage>
        <taxon>Bacteria</taxon>
        <taxon>Pseudomonadati</taxon>
        <taxon>Pseudomonadota</taxon>
        <taxon>Betaproteobacteria</taxon>
        <taxon>Burkholderiales</taxon>
        <taxon>Burkholderiaceae</taxon>
        <taxon>Burkholderia</taxon>
    </lineage>
</organism>
<gene>
    <name evidence="2" type="ORF">VOI36_27170</name>
</gene>
<comment type="caution">
    <text evidence="2">The sequence shown here is derived from an EMBL/GenBank/DDBJ whole genome shotgun (WGS) entry which is preliminary data.</text>
</comment>
<protein>
    <submittedName>
        <fullName evidence="2">Uncharacterized protein</fullName>
    </submittedName>
</protein>
<accession>A0ABU9WNE1</accession>
<dbReference type="Proteomes" id="UP001466933">
    <property type="component" value="Unassembled WGS sequence"/>
</dbReference>
<feature type="transmembrane region" description="Helical" evidence="1">
    <location>
        <begin position="26"/>
        <end position="43"/>
    </location>
</feature>
<keyword evidence="3" id="KW-1185">Reference proteome</keyword>
<evidence type="ECO:0000313" key="2">
    <source>
        <dbReference type="EMBL" id="MEN2473595.1"/>
    </source>
</evidence>
<reference evidence="2 3" key="1">
    <citation type="submission" date="2024-05" db="EMBL/GenBank/DDBJ databases">
        <title>Burkholderia sp. Nov. a novel bacteria isolated from rhizosphere soil of Camellia sinensis.</title>
        <authorList>
            <person name="Dong Y."/>
        </authorList>
    </citation>
    <scope>NUCLEOTIDE SEQUENCE [LARGE SCALE GENOMIC DNA]</scope>
    <source>
        <strain evidence="2 3">GS2Y</strain>
    </source>
</reference>
<evidence type="ECO:0000256" key="1">
    <source>
        <dbReference type="SAM" id="Phobius"/>
    </source>
</evidence>
<dbReference type="EMBL" id="JBCPYA010000013">
    <property type="protein sequence ID" value="MEN2473595.1"/>
    <property type="molecule type" value="Genomic_DNA"/>
</dbReference>
<keyword evidence="1" id="KW-1133">Transmembrane helix</keyword>
<sequence>MQQPIVQAELLTHFVGGYPYKQVDRLQIVAIAIAVSIFTQVFFS</sequence>
<evidence type="ECO:0000313" key="3">
    <source>
        <dbReference type="Proteomes" id="UP001466933"/>
    </source>
</evidence>
<proteinExistence type="predicted"/>
<keyword evidence="1" id="KW-0472">Membrane</keyword>